<keyword evidence="6" id="KW-0943">RNA-mediated gene silencing</keyword>
<feature type="region of interest" description="Disordered" evidence="9">
    <location>
        <begin position="895"/>
        <end position="944"/>
    </location>
</feature>
<feature type="compositionally biased region" description="Polar residues" evidence="9">
    <location>
        <begin position="935"/>
        <end position="944"/>
    </location>
</feature>
<evidence type="ECO:0000256" key="4">
    <source>
        <dbReference type="ARBA" id="ARBA00022695"/>
    </source>
</evidence>
<comment type="caution">
    <text evidence="12">The sequence shown here is derived from an EMBL/GenBank/DDBJ whole genome shotgun (WGS) entry which is preliminary data.</text>
</comment>
<feature type="domain" description="RDRP C-terminal head" evidence="11">
    <location>
        <begin position="622"/>
        <end position="767"/>
    </location>
</feature>
<organism evidence="12 13">
    <name type="scientific">Bombardia bombarda</name>
    <dbReference type="NCBI Taxonomy" id="252184"/>
    <lineage>
        <taxon>Eukaryota</taxon>
        <taxon>Fungi</taxon>
        <taxon>Dikarya</taxon>
        <taxon>Ascomycota</taxon>
        <taxon>Pezizomycotina</taxon>
        <taxon>Sordariomycetes</taxon>
        <taxon>Sordariomycetidae</taxon>
        <taxon>Sordariales</taxon>
        <taxon>Lasiosphaeriaceae</taxon>
        <taxon>Bombardia</taxon>
    </lineage>
</organism>
<gene>
    <name evidence="12" type="ORF">B0T17DRAFT_523529</name>
</gene>
<evidence type="ECO:0000256" key="6">
    <source>
        <dbReference type="ARBA" id="ARBA00023158"/>
    </source>
</evidence>
<evidence type="ECO:0000256" key="3">
    <source>
        <dbReference type="ARBA" id="ARBA00022679"/>
    </source>
</evidence>
<evidence type="ECO:0000256" key="2">
    <source>
        <dbReference type="ARBA" id="ARBA00022484"/>
    </source>
</evidence>
<evidence type="ECO:0000259" key="11">
    <source>
        <dbReference type="Pfam" id="PF26253"/>
    </source>
</evidence>
<evidence type="ECO:0000256" key="5">
    <source>
        <dbReference type="ARBA" id="ARBA00022884"/>
    </source>
</evidence>
<keyword evidence="2 8" id="KW-0696">RNA-directed RNA polymerase</keyword>
<feature type="region of interest" description="Disordered" evidence="9">
    <location>
        <begin position="1184"/>
        <end position="1225"/>
    </location>
</feature>
<dbReference type="InterPro" id="IPR057596">
    <property type="entry name" value="RDRP_core"/>
</dbReference>
<evidence type="ECO:0000256" key="1">
    <source>
        <dbReference type="ARBA" id="ARBA00005762"/>
    </source>
</evidence>
<dbReference type="InterPro" id="IPR058752">
    <property type="entry name" value="RDRP_C_head"/>
</dbReference>
<comment type="similarity">
    <text evidence="1 8">Belongs to the RdRP family.</text>
</comment>
<keyword evidence="3 8" id="KW-0808">Transferase</keyword>
<dbReference type="GO" id="GO:0003968">
    <property type="term" value="F:RNA-directed RNA polymerase activity"/>
    <property type="evidence" value="ECO:0007669"/>
    <property type="project" value="UniProtKB-KW"/>
</dbReference>
<protein>
    <recommendedName>
        <fullName evidence="8">RNA-dependent RNA polymerase</fullName>
        <ecNumber evidence="8">2.7.7.48</ecNumber>
    </recommendedName>
</protein>
<dbReference type="InterPro" id="IPR007855">
    <property type="entry name" value="RDRP"/>
</dbReference>
<proteinExistence type="inferred from homology"/>
<feature type="region of interest" description="Disordered" evidence="9">
    <location>
        <begin position="821"/>
        <end position="873"/>
    </location>
</feature>
<dbReference type="GO" id="GO:0030422">
    <property type="term" value="P:siRNA processing"/>
    <property type="evidence" value="ECO:0007669"/>
    <property type="project" value="TreeGrafter"/>
</dbReference>
<feature type="compositionally biased region" description="Acidic residues" evidence="9">
    <location>
        <begin position="823"/>
        <end position="833"/>
    </location>
</feature>
<feature type="compositionally biased region" description="Polar residues" evidence="9">
    <location>
        <begin position="992"/>
        <end position="1011"/>
    </location>
</feature>
<feature type="compositionally biased region" description="Polar residues" evidence="9">
    <location>
        <begin position="1206"/>
        <end position="1218"/>
    </location>
</feature>
<evidence type="ECO:0000256" key="7">
    <source>
        <dbReference type="ARBA" id="ARBA00048744"/>
    </source>
</evidence>
<dbReference type="PANTHER" id="PTHR23079">
    <property type="entry name" value="RNA-DEPENDENT RNA POLYMERASE"/>
    <property type="match status" value="1"/>
</dbReference>
<sequence length="1287" mass="143128">MAYYPTTMDLPSHCALVRRVTITPTRIYFNTPTVETTNRVVRHFRHVQENFIRAQFTDELLEGRITGSEADRDDQIYTRAFRVLDYGIRIGQWHWKFLAFGNSQIRENGAFFFCEPEGRPEDVVTCEKIRKWMGRFNHIKVVAKYAARLGQCFSTTRLVPGISAPRIVKIPDVEKGKYCFTDGVGKISALLAGMVAQDWKIYPPPSAYQFRMGGCKGVLVTSPDAKGTEVHIRKSQEKFFAEFNGLEVIRCSRFSCATLNRQTITILSSLGVPDSVFVGLMAEQLSNYNDAMTNKSRAVQLLSRYVDENQTTLSIARMVLDGFMETRDPFVQTLLQLWRSWSIKSLKEKARLIVDEGAFVLGCVDETGTLRGHSKAIEGRRKVERDELPQIFIQVPNPDERGAYKVITGLCLVGRNPSLHPGDIRVVEAIDVPGLRHIRDVVVFPLKGDRDVPSMCSGGDLDGDDFFVIWDQKMIPSERCHPPMDYTPPAPIQELVGPSADSLKAFFVLFMKNNTLPLIAHAHLATADREPDGPKNDRCIKLAQLHSMAVDYVKTGVPAEWSKRLDPRKWPHFMEKNRKGTYHSSMALGQLYDMVKKEMFDSKESYKLPFDSRVLKKYNLDNDILKKARQIKSKYDIGMRRTMGQLEIKTEFEVWTTFVLSKPRVGSSYKMQEDVGRESAALKQQYREMCIKAAGGSRDFEKMAPFVAAMYRVTSEEVRIALYEARQQHVRPDGTVGLRKISARSMPLISFPWLFESYLGRIATGSDTESKLADLVPSIPTKPKSHGLISQSILEMEPDEAYTRTSDGQIIHRGEILHLFNHEDDDDEVDYDPDERPTSESPAKSDMEGIWDTQNKPGASDETSLPDKEAGIDRAIPPKETLGEASNLHEDGFVIDNPAQQPAGDRAETFPQTPVLRPTANTDEEEQADLLDLTPSVSASKRSKSMTESSVGFADASVGWSPVKTIYQESKTEDTTRELDDKEISFVDETEASSLTNGNSPYITDARTGSSGEPIIPTDDEAETEAYEAVIESVIANPQEHPVLDSRGKGTEVMASVNGSVDLLGIDDRFTDKAGKSRPKSPYHEDLMALSQQPGSRNGPFTAESRTELDNTKVAVNGFMLQEEHILHSRPQSEPGNGDVAGAAFNSDRLIAISPVKLQAPVRAPMQALSVYTLSRRLAAITGTGGHNQSASTGFDLPSQDVPETATGTDTGTKGSNYDSEDDSRDHGLAAITMATDDGDIYSPCASEKEDAADDGSDLGSELEYEEEVVVIEDETALERTLKLLAS</sequence>
<dbReference type="GO" id="GO:0003723">
    <property type="term" value="F:RNA binding"/>
    <property type="evidence" value="ECO:0007669"/>
    <property type="project" value="UniProtKB-KW"/>
</dbReference>
<dbReference type="Pfam" id="PF26253">
    <property type="entry name" value="RdRP_head"/>
    <property type="match status" value="1"/>
</dbReference>
<feature type="region of interest" description="Disordered" evidence="9">
    <location>
        <begin position="991"/>
        <end position="1013"/>
    </location>
</feature>
<dbReference type="Proteomes" id="UP001174934">
    <property type="component" value="Unassembled WGS sequence"/>
</dbReference>
<comment type="catalytic activity">
    <reaction evidence="7 8">
        <text>RNA(n) + a ribonucleoside 5'-triphosphate = RNA(n+1) + diphosphate</text>
        <dbReference type="Rhea" id="RHEA:21248"/>
        <dbReference type="Rhea" id="RHEA-COMP:14527"/>
        <dbReference type="Rhea" id="RHEA-COMP:17342"/>
        <dbReference type="ChEBI" id="CHEBI:33019"/>
        <dbReference type="ChEBI" id="CHEBI:61557"/>
        <dbReference type="ChEBI" id="CHEBI:140395"/>
        <dbReference type="EC" id="2.7.7.48"/>
    </reaction>
</comment>
<dbReference type="PANTHER" id="PTHR23079:SF55">
    <property type="entry name" value="RNA-DIRECTED RNA POLYMERASE"/>
    <property type="match status" value="1"/>
</dbReference>
<feature type="domain" description="RDRP core" evidence="10">
    <location>
        <begin position="22"/>
        <end position="595"/>
    </location>
</feature>
<dbReference type="EC" id="2.7.7.48" evidence="8"/>
<accession>A0AA39X7F6</accession>
<evidence type="ECO:0000313" key="12">
    <source>
        <dbReference type="EMBL" id="KAK0628708.1"/>
    </source>
</evidence>
<dbReference type="EMBL" id="JAULSR010000002">
    <property type="protein sequence ID" value="KAK0628708.1"/>
    <property type="molecule type" value="Genomic_DNA"/>
</dbReference>
<dbReference type="GO" id="GO:0031380">
    <property type="term" value="C:nuclear RNA-directed RNA polymerase complex"/>
    <property type="evidence" value="ECO:0007669"/>
    <property type="project" value="TreeGrafter"/>
</dbReference>
<reference evidence="12" key="1">
    <citation type="submission" date="2023-06" db="EMBL/GenBank/DDBJ databases">
        <title>Genome-scale phylogeny and comparative genomics of the fungal order Sordariales.</title>
        <authorList>
            <consortium name="Lawrence Berkeley National Laboratory"/>
            <person name="Hensen N."/>
            <person name="Bonometti L."/>
            <person name="Westerberg I."/>
            <person name="Brannstrom I.O."/>
            <person name="Guillou S."/>
            <person name="Cros-Aarteil S."/>
            <person name="Calhoun S."/>
            <person name="Haridas S."/>
            <person name="Kuo A."/>
            <person name="Mondo S."/>
            <person name="Pangilinan J."/>
            <person name="Riley R."/>
            <person name="LaButti K."/>
            <person name="Andreopoulos B."/>
            <person name="Lipzen A."/>
            <person name="Chen C."/>
            <person name="Yanf M."/>
            <person name="Daum C."/>
            <person name="Ng V."/>
            <person name="Clum A."/>
            <person name="Steindorff A."/>
            <person name="Ohm R."/>
            <person name="Martin F."/>
            <person name="Silar P."/>
            <person name="Natvig D."/>
            <person name="Lalanne C."/>
            <person name="Gautier V."/>
            <person name="Ament-velasquez S.L."/>
            <person name="Kruys A."/>
            <person name="Hutchinson M.I."/>
            <person name="Powell A.J."/>
            <person name="Barry K."/>
            <person name="Miller A.N."/>
            <person name="Grigoriev I.V."/>
            <person name="Debuchy R."/>
            <person name="Gladieux P."/>
            <person name="Thoren M.H."/>
            <person name="Johannesson H."/>
        </authorList>
    </citation>
    <scope>NUCLEOTIDE SEQUENCE</scope>
    <source>
        <strain evidence="12">SMH3391-2</strain>
    </source>
</reference>
<evidence type="ECO:0000259" key="10">
    <source>
        <dbReference type="Pfam" id="PF05183"/>
    </source>
</evidence>
<feature type="compositionally biased region" description="Acidic residues" evidence="9">
    <location>
        <begin position="1251"/>
        <end position="1262"/>
    </location>
</feature>
<name>A0AA39X7F6_9PEZI</name>
<evidence type="ECO:0000313" key="13">
    <source>
        <dbReference type="Proteomes" id="UP001174934"/>
    </source>
</evidence>
<keyword evidence="4 8" id="KW-0548">Nucleotidyltransferase</keyword>
<keyword evidence="5 8" id="KW-0694">RNA-binding</keyword>
<evidence type="ECO:0000256" key="8">
    <source>
        <dbReference type="RuleBase" id="RU363098"/>
    </source>
</evidence>
<feature type="compositionally biased region" description="Basic and acidic residues" evidence="9">
    <location>
        <begin position="834"/>
        <end position="847"/>
    </location>
</feature>
<keyword evidence="13" id="KW-1185">Reference proteome</keyword>
<feature type="region of interest" description="Disordered" evidence="9">
    <location>
        <begin position="1243"/>
        <end position="1262"/>
    </location>
</feature>
<feature type="compositionally biased region" description="Polar residues" evidence="9">
    <location>
        <begin position="852"/>
        <end position="863"/>
    </location>
</feature>
<dbReference type="Pfam" id="PF05183">
    <property type="entry name" value="RdRP"/>
    <property type="match status" value="1"/>
</dbReference>
<evidence type="ECO:0000256" key="9">
    <source>
        <dbReference type="SAM" id="MobiDB-lite"/>
    </source>
</evidence>